<dbReference type="Pfam" id="PF00149">
    <property type="entry name" value="Metallophos"/>
    <property type="match status" value="1"/>
</dbReference>
<dbReference type="PANTHER" id="PTHR16509">
    <property type="match status" value="1"/>
</dbReference>
<dbReference type="InterPro" id="IPR004843">
    <property type="entry name" value="Calcineurin-like_PHP"/>
</dbReference>
<accession>A0A061SLB3</accession>
<dbReference type="GO" id="GO:0047631">
    <property type="term" value="F:ADP-ribose diphosphatase activity"/>
    <property type="evidence" value="ECO:0007669"/>
    <property type="project" value="TreeGrafter"/>
</dbReference>
<feature type="domain" description="Calcineurin-like phosphoesterase" evidence="1">
    <location>
        <begin position="48"/>
        <end position="242"/>
    </location>
</feature>
<dbReference type="AlphaFoldDB" id="A0A061SLB3"/>
<protein>
    <submittedName>
        <fullName evidence="2">Manganese-dependent ADP-ribose/CDP-alcohol diphosphatase</fullName>
    </submittedName>
</protein>
<dbReference type="SUPFAM" id="SSF56300">
    <property type="entry name" value="Metallo-dependent phosphatases"/>
    <property type="match status" value="1"/>
</dbReference>
<dbReference type="PANTHER" id="PTHR16509:SF8">
    <property type="entry name" value="MANGANESE-DEPENDENT ADP-RIBOSE_CDP-ALCOHOL DIPHOSPHATASE"/>
    <property type="match status" value="1"/>
</dbReference>
<name>A0A061SLB3_9CHLO</name>
<dbReference type="Gene3D" id="3.60.21.10">
    <property type="match status" value="1"/>
</dbReference>
<dbReference type="GO" id="GO:0008663">
    <property type="term" value="F:2',3'-cyclic-nucleotide 2'-phosphodiesterase activity"/>
    <property type="evidence" value="ECO:0007669"/>
    <property type="project" value="TreeGrafter"/>
</dbReference>
<reference evidence="2" key="1">
    <citation type="submission" date="2014-05" db="EMBL/GenBank/DDBJ databases">
        <title>The transcriptome of the halophilic microalga Tetraselmis sp. GSL018 isolated from the Great Salt Lake, Utah.</title>
        <authorList>
            <person name="Jinkerson R.E."/>
            <person name="D'Adamo S."/>
            <person name="Posewitz M.C."/>
        </authorList>
    </citation>
    <scope>NUCLEOTIDE SEQUENCE</scope>
    <source>
        <strain evidence="2">GSL018</strain>
    </source>
</reference>
<feature type="non-terminal residue" evidence="2">
    <location>
        <position position="1"/>
    </location>
</feature>
<dbReference type="InterPro" id="IPR029052">
    <property type="entry name" value="Metallo-depent_PP-like"/>
</dbReference>
<evidence type="ECO:0000313" key="2">
    <source>
        <dbReference type="EMBL" id="JAC83516.1"/>
    </source>
</evidence>
<sequence>FLFSFGAIADIQHANKPNQVVGNALRRYRESIQKLSLAIKEWKGYSENVKPLNCVVQLGDLIDGNISEGLIRQDFERVAAAFDELGHIPVYHVVGNHCLECPREDVVSRLPALRQQEHCYYSVRIVEGWRLIVLDTSELSFHSGYGKDSDIWRESQLFYEQHPPSEHPQMAEWNGGIGARQMRWLEQALAGAAAAGDCVIVAAHHPIGSAQKCLRAWNWEEIHETLARWSSCVRLVLTGHDHLGGYGALAGIHYVTLEGVVESADDSNSYAVIEVREDAIEIHGRGVVSRVLPIG</sequence>
<organism evidence="2">
    <name type="scientific">Tetraselmis sp. GSL018</name>
    <dbReference type="NCBI Taxonomy" id="582737"/>
    <lineage>
        <taxon>Eukaryota</taxon>
        <taxon>Viridiplantae</taxon>
        <taxon>Chlorophyta</taxon>
        <taxon>core chlorophytes</taxon>
        <taxon>Chlorodendrophyceae</taxon>
        <taxon>Chlorodendrales</taxon>
        <taxon>Chlorodendraceae</taxon>
        <taxon>Tetraselmis</taxon>
    </lineage>
</organism>
<evidence type="ECO:0000259" key="1">
    <source>
        <dbReference type="Pfam" id="PF00149"/>
    </source>
</evidence>
<dbReference type="GO" id="GO:0047734">
    <property type="term" value="F:CDP-glycerol diphosphatase activity"/>
    <property type="evidence" value="ECO:0007669"/>
    <property type="project" value="TreeGrafter"/>
</dbReference>
<dbReference type="EMBL" id="GBEZ01001455">
    <property type="protein sequence ID" value="JAC83516.1"/>
    <property type="molecule type" value="Transcribed_RNA"/>
</dbReference>
<gene>
    <name evidence="2" type="primary">ADPRM</name>
    <name evidence="2" type="ORF">TSPGSL018_3143</name>
</gene>
<proteinExistence type="predicted"/>
<dbReference type="GO" id="GO:0030145">
    <property type="term" value="F:manganese ion binding"/>
    <property type="evidence" value="ECO:0007669"/>
    <property type="project" value="TreeGrafter"/>
</dbReference>